<organism evidence="3 4">
    <name type="scientific">Amedibacillus dolichus</name>
    <dbReference type="NCBI Taxonomy" id="31971"/>
    <lineage>
        <taxon>Bacteria</taxon>
        <taxon>Bacillati</taxon>
        <taxon>Bacillota</taxon>
        <taxon>Erysipelotrichia</taxon>
        <taxon>Erysipelotrichales</taxon>
        <taxon>Erysipelotrichaceae</taxon>
        <taxon>Amedibacillus</taxon>
    </lineage>
</organism>
<evidence type="ECO:0000313" key="2">
    <source>
        <dbReference type="EMBL" id="MBS4884709.1"/>
    </source>
</evidence>
<keyword evidence="1" id="KW-1133">Transmembrane helix</keyword>
<dbReference type="Proteomes" id="UP000753219">
    <property type="component" value="Unassembled WGS sequence"/>
</dbReference>
<keyword evidence="4" id="KW-1185">Reference proteome</keyword>
<gene>
    <name evidence="3" type="ORF">DWZ83_04560</name>
    <name evidence="2" type="ORF">KHZ85_08080</name>
</gene>
<dbReference type="RefSeq" id="WP_022420226.1">
    <property type="nucleotide sequence ID" value="NZ_CAJKGD010000002.1"/>
</dbReference>
<dbReference type="EMBL" id="JAGZMZ010000022">
    <property type="protein sequence ID" value="MBS4884709.1"/>
    <property type="molecule type" value="Genomic_DNA"/>
</dbReference>
<proteinExistence type="predicted"/>
<dbReference type="Proteomes" id="UP000284868">
    <property type="component" value="Unassembled WGS sequence"/>
</dbReference>
<sequence>MLTVLISCLIFSCFLLLGNVLMFVTSVVYGLIPFFALSLLPLSHIYRKANCKPLEWKDYGIALILTLFFLVLLYFWQVSLSYALFWYIYLSVFVAIELYAGSRRFKSLQ</sequence>
<dbReference type="AlphaFoldDB" id="A0A415PHU7"/>
<keyword evidence="1" id="KW-0472">Membrane</keyword>
<reference evidence="2" key="2">
    <citation type="submission" date="2021-02" db="EMBL/GenBank/DDBJ databases">
        <title>Infant gut strain persistence is associated with maternal origin, phylogeny, and functional potential including surface adhesion and iron acquisition.</title>
        <authorList>
            <person name="Lou Y.C."/>
        </authorList>
    </citation>
    <scope>NUCLEOTIDE SEQUENCE</scope>
    <source>
        <strain evidence="2">L3_108_103G1_dasL3_108_103G1_concoct_2</strain>
    </source>
</reference>
<feature type="transmembrane region" description="Helical" evidence="1">
    <location>
        <begin position="82"/>
        <end position="100"/>
    </location>
</feature>
<feature type="transmembrane region" description="Helical" evidence="1">
    <location>
        <begin position="58"/>
        <end position="76"/>
    </location>
</feature>
<dbReference type="EMBL" id="QRPK01000016">
    <property type="protein sequence ID" value="RHM12285.1"/>
    <property type="molecule type" value="Genomic_DNA"/>
</dbReference>
<accession>A0A415PHU7</accession>
<protein>
    <submittedName>
        <fullName evidence="3">Uncharacterized protein</fullName>
    </submittedName>
</protein>
<evidence type="ECO:0000313" key="4">
    <source>
        <dbReference type="Proteomes" id="UP000284868"/>
    </source>
</evidence>
<reference evidence="3 4" key="1">
    <citation type="submission" date="2018-08" db="EMBL/GenBank/DDBJ databases">
        <title>A genome reference for cultivated species of the human gut microbiota.</title>
        <authorList>
            <person name="Zou Y."/>
            <person name="Xue W."/>
            <person name="Luo G."/>
        </authorList>
    </citation>
    <scope>NUCLEOTIDE SEQUENCE [LARGE SCALE GENOMIC DNA]</scope>
    <source>
        <strain evidence="3 4">AF35-6BH</strain>
    </source>
</reference>
<keyword evidence="1" id="KW-0812">Transmembrane</keyword>
<dbReference type="OrthoDB" id="1655888at2"/>
<name>A0A415PHU7_9FIRM</name>
<evidence type="ECO:0000256" key="1">
    <source>
        <dbReference type="SAM" id="Phobius"/>
    </source>
</evidence>
<evidence type="ECO:0000313" key="3">
    <source>
        <dbReference type="EMBL" id="RHM12285.1"/>
    </source>
</evidence>
<feature type="transmembrane region" description="Helical" evidence="1">
    <location>
        <begin position="28"/>
        <end position="46"/>
    </location>
</feature>
<comment type="caution">
    <text evidence="3">The sequence shown here is derived from an EMBL/GenBank/DDBJ whole genome shotgun (WGS) entry which is preliminary data.</text>
</comment>